<dbReference type="RefSeq" id="WP_074794105.1">
    <property type="nucleotide sequence ID" value="NZ_FOAD01000005.1"/>
</dbReference>
<feature type="region of interest" description="Disordered" evidence="14">
    <location>
        <begin position="367"/>
        <end position="392"/>
    </location>
</feature>
<comment type="function">
    <text evidence="10">Part of the ABC transporter complex XacGHIJK involved in the uptake of xylose and arabinose. Responsible for energy coupling to the transport system.</text>
</comment>
<proteinExistence type="inferred from homology"/>
<name>A0A1H7QGX9_HALLR</name>
<evidence type="ECO:0000259" key="15">
    <source>
        <dbReference type="PROSITE" id="PS50893"/>
    </source>
</evidence>
<dbReference type="GO" id="GO:0005524">
    <property type="term" value="F:ATP binding"/>
    <property type="evidence" value="ECO:0007669"/>
    <property type="project" value="UniProtKB-KW"/>
</dbReference>
<sequence>MTAIELDSVTKRFEDVTAVDGISLAVEPGEFLVLVGPSGCGKSTTLRMIAGLESVSDGSLEIGGQRVNGVEPKDRDVAMVFQNYALFPHMTAERNMTFGADAARDISESELSKRAAEVAEMLGIEDLLARKPAALSGGERQRVAIGRALVREPSVFLMDEPLSNLDAKLRIQMRTELASLHRRLQTTTVYVTHDQTEAMTLGDRVAVMNDGHAEQVAPPQELYDRPATRFVAEFIGEPAMNVFPVEVRGDAVVHDTGLEVPISADEMAAKNDSDAADLGVRPEDIDIAPLDDAPTGTCTATAEVTVTEPLGDSLLVHCRLGDETVQVSTTPRATFEPGERVTLTVDADRSHLFDRETGEAVYHAPKTAVGSSEDRTQRADAVAPGAGGEEIQ</sequence>
<keyword evidence="7" id="KW-0472">Membrane</keyword>
<dbReference type="AlphaFoldDB" id="A0A1H7QGX9"/>
<evidence type="ECO:0000256" key="5">
    <source>
        <dbReference type="ARBA" id="ARBA00022840"/>
    </source>
</evidence>
<dbReference type="InterPro" id="IPR015855">
    <property type="entry name" value="ABC_transpr_MalK-like"/>
</dbReference>
<keyword evidence="2" id="KW-0813">Transport</keyword>
<comment type="catalytic activity">
    <reaction evidence="9">
        <text>L-arabinose(out) + ATP + H2O = L-arabinose(in) + ADP + phosphate + H(+)</text>
        <dbReference type="Rhea" id="RHEA:30007"/>
        <dbReference type="ChEBI" id="CHEBI:15377"/>
        <dbReference type="ChEBI" id="CHEBI:15378"/>
        <dbReference type="ChEBI" id="CHEBI:17535"/>
        <dbReference type="ChEBI" id="CHEBI:30616"/>
        <dbReference type="ChEBI" id="CHEBI:43474"/>
        <dbReference type="ChEBI" id="CHEBI:456216"/>
        <dbReference type="EC" id="7.5.2.13"/>
    </reaction>
    <physiologicalReaction direction="left-to-right" evidence="9">
        <dbReference type="Rhea" id="RHEA:30008"/>
    </physiologicalReaction>
</comment>
<feature type="domain" description="ABC transporter" evidence="15">
    <location>
        <begin position="4"/>
        <end position="235"/>
    </location>
</feature>
<dbReference type="InterPro" id="IPR017871">
    <property type="entry name" value="ABC_transporter-like_CS"/>
</dbReference>
<dbReference type="NCBIfam" id="NF008653">
    <property type="entry name" value="PRK11650.1"/>
    <property type="match status" value="1"/>
</dbReference>
<gene>
    <name evidence="16" type="ORF">SAMN04488691_10522</name>
</gene>
<dbReference type="InterPro" id="IPR013611">
    <property type="entry name" value="Transp-assoc_OB_typ2"/>
</dbReference>
<comment type="subunit">
    <text evidence="12">The complex is composed of two ATP-binding proteins (XacJ and XacK), two transmembrane proteins (XacH and XacI) and a solute-binding protein (XacG).</text>
</comment>
<dbReference type="InterPro" id="IPR008995">
    <property type="entry name" value="Mo/tungstate-bd_C_term_dom"/>
</dbReference>
<evidence type="ECO:0000313" key="16">
    <source>
        <dbReference type="EMBL" id="SEL47360.1"/>
    </source>
</evidence>
<comment type="subcellular location">
    <subcellularLocation>
        <location evidence="1">Cell membrane</location>
        <topology evidence="1">Peripheral membrane protein</topology>
    </subcellularLocation>
</comment>
<dbReference type="Pfam" id="PF00005">
    <property type="entry name" value="ABC_tran"/>
    <property type="match status" value="1"/>
</dbReference>
<dbReference type="InterPro" id="IPR027417">
    <property type="entry name" value="P-loop_NTPase"/>
</dbReference>
<evidence type="ECO:0000256" key="3">
    <source>
        <dbReference type="ARBA" id="ARBA00022475"/>
    </source>
</evidence>
<dbReference type="GO" id="GO:0140359">
    <property type="term" value="F:ABC-type transporter activity"/>
    <property type="evidence" value="ECO:0007669"/>
    <property type="project" value="InterPro"/>
</dbReference>
<dbReference type="EMBL" id="FOAD01000005">
    <property type="protein sequence ID" value="SEL47360.1"/>
    <property type="molecule type" value="Genomic_DNA"/>
</dbReference>
<dbReference type="Gene3D" id="2.40.50.100">
    <property type="match status" value="1"/>
</dbReference>
<dbReference type="PANTHER" id="PTHR43875:SF15">
    <property type="entry name" value="TREHALOSE IMPORT ATP-BINDING PROTEIN SUGC"/>
    <property type="match status" value="1"/>
</dbReference>
<dbReference type="GO" id="GO:0008643">
    <property type="term" value="P:carbohydrate transport"/>
    <property type="evidence" value="ECO:0007669"/>
    <property type="project" value="InterPro"/>
</dbReference>
<dbReference type="Gene3D" id="2.40.50.140">
    <property type="entry name" value="Nucleic acid-binding proteins"/>
    <property type="match status" value="1"/>
</dbReference>
<dbReference type="Proteomes" id="UP000183894">
    <property type="component" value="Unassembled WGS sequence"/>
</dbReference>
<evidence type="ECO:0000256" key="2">
    <source>
        <dbReference type="ARBA" id="ARBA00022448"/>
    </source>
</evidence>
<dbReference type="PANTHER" id="PTHR43875">
    <property type="entry name" value="MALTODEXTRIN IMPORT ATP-BINDING PROTEIN MSMX"/>
    <property type="match status" value="1"/>
</dbReference>
<dbReference type="PROSITE" id="PS50893">
    <property type="entry name" value="ABC_TRANSPORTER_2"/>
    <property type="match status" value="1"/>
</dbReference>
<comment type="catalytic activity">
    <reaction evidence="8">
        <text>D-xylose(out) + ATP + H2O = D-xylose(in) + ADP + phosphate + H(+)</text>
        <dbReference type="Rhea" id="RHEA:29899"/>
        <dbReference type="ChEBI" id="CHEBI:15377"/>
        <dbReference type="ChEBI" id="CHEBI:15378"/>
        <dbReference type="ChEBI" id="CHEBI:30616"/>
        <dbReference type="ChEBI" id="CHEBI:43474"/>
        <dbReference type="ChEBI" id="CHEBI:53455"/>
        <dbReference type="ChEBI" id="CHEBI:456216"/>
        <dbReference type="EC" id="7.5.2.13"/>
    </reaction>
    <physiologicalReaction direction="left-to-right" evidence="8">
        <dbReference type="Rhea" id="RHEA:29900"/>
    </physiologicalReaction>
</comment>
<dbReference type="InterPro" id="IPR003439">
    <property type="entry name" value="ABC_transporter-like_ATP-bd"/>
</dbReference>
<dbReference type="GO" id="GO:0016887">
    <property type="term" value="F:ATP hydrolysis activity"/>
    <property type="evidence" value="ECO:0007669"/>
    <property type="project" value="InterPro"/>
</dbReference>
<evidence type="ECO:0000256" key="14">
    <source>
        <dbReference type="SAM" id="MobiDB-lite"/>
    </source>
</evidence>
<comment type="similarity">
    <text evidence="11">Belongs to the ABC transporter superfamily. Carbohydrate uptake transporter-1 (CUT1) (TC 3.A.1.1) family.</text>
</comment>
<keyword evidence="5 16" id="KW-0067">ATP-binding</keyword>
<organism evidence="16 17">
    <name type="scientific">Haloferax larsenii</name>
    <dbReference type="NCBI Taxonomy" id="302484"/>
    <lineage>
        <taxon>Archaea</taxon>
        <taxon>Methanobacteriati</taxon>
        <taxon>Methanobacteriota</taxon>
        <taxon>Stenosarchaea group</taxon>
        <taxon>Halobacteria</taxon>
        <taxon>Halobacteriales</taxon>
        <taxon>Haloferacaceae</taxon>
        <taxon>Haloferax</taxon>
    </lineage>
</organism>
<dbReference type="SUPFAM" id="SSF52540">
    <property type="entry name" value="P-loop containing nucleoside triphosphate hydrolases"/>
    <property type="match status" value="1"/>
</dbReference>
<dbReference type="FunFam" id="3.40.50.300:FF:000042">
    <property type="entry name" value="Maltose/maltodextrin ABC transporter, ATP-binding protein"/>
    <property type="match status" value="1"/>
</dbReference>
<dbReference type="SMART" id="SM00382">
    <property type="entry name" value="AAA"/>
    <property type="match status" value="1"/>
</dbReference>
<evidence type="ECO:0000256" key="8">
    <source>
        <dbReference type="ARBA" id="ARBA00050355"/>
    </source>
</evidence>
<dbReference type="InterPro" id="IPR003593">
    <property type="entry name" value="AAA+_ATPase"/>
</dbReference>
<dbReference type="EC" id="7.5.2.13" evidence="13"/>
<dbReference type="SUPFAM" id="SSF50331">
    <property type="entry name" value="MOP-like"/>
    <property type="match status" value="1"/>
</dbReference>
<keyword evidence="4" id="KW-0547">Nucleotide-binding</keyword>
<evidence type="ECO:0000256" key="9">
    <source>
        <dbReference type="ARBA" id="ARBA00051890"/>
    </source>
</evidence>
<keyword evidence="3" id="KW-1003">Cell membrane</keyword>
<keyword evidence="6" id="KW-1278">Translocase</keyword>
<evidence type="ECO:0000256" key="6">
    <source>
        <dbReference type="ARBA" id="ARBA00022967"/>
    </source>
</evidence>
<dbReference type="CDD" id="cd03301">
    <property type="entry name" value="ABC_MalK_N"/>
    <property type="match status" value="1"/>
</dbReference>
<evidence type="ECO:0000256" key="10">
    <source>
        <dbReference type="ARBA" id="ARBA00053454"/>
    </source>
</evidence>
<dbReference type="Gene3D" id="3.40.50.300">
    <property type="entry name" value="P-loop containing nucleotide triphosphate hydrolases"/>
    <property type="match status" value="1"/>
</dbReference>
<dbReference type="InterPro" id="IPR012340">
    <property type="entry name" value="NA-bd_OB-fold"/>
</dbReference>
<evidence type="ECO:0000256" key="7">
    <source>
        <dbReference type="ARBA" id="ARBA00023136"/>
    </source>
</evidence>
<dbReference type="Pfam" id="PF08402">
    <property type="entry name" value="TOBE_2"/>
    <property type="match status" value="1"/>
</dbReference>
<evidence type="ECO:0000256" key="11">
    <source>
        <dbReference type="ARBA" id="ARBA00061029"/>
    </source>
</evidence>
<evidence type="ECO:0000256" key="13">
    <source>
        <dbReference type="ARBA" id="ARBA00066315"/>
    </source>
</evidence>
<accession>A0A1H7QGX9</accession>
<evidence type="ECO:0000256" key="12">
    <source>
        <dbReference type="ARBA" id="ARBA00065962"/>
    </source>
</evidence>
<dbReference type="GO" id="GO:0055052">
    <property type="term" value="C:ATP-binding cassette (ABC) transporter complex, substrate-binding subunit-containing"/>
    <property type="evidence" value="ECO:0007669"/>
    <property type="project" value="TreeGrafter"/>
</dbReference>
<evidence type="ECO:0000256" key="4">
    <source>
        <dbReference type="ARBA" id="ARBA00022741"/>
    </source>
</evidence>
<dbReference type="OrthoDB" id="18368at2157"/>
<reference evidence="16 17" key="1">
    <citation type="submission" date="2016-10" db="EMBL/GenBank/DDBJ databases">
        <authorList>
            <person name="de Groot N.N."/>
        </authorList>
    </citation>
    <scope>NUCLEOTIDE SEQUENCE [LARGE SCALE GENOMIC DNA]</scope>
    <source>
        <strain evidence="16 17">CDM_5</strain>
    </source>
</reference>
<dbReference type="PROSITE" id="PS00211">
    <property type="entry name" value="ABC_TRANSPORTER_1"/>
    <property type="match status" value="1"/>
</dbReference>
<evidence type="ECO:0000256" key="1">
    <source>
        <dbReference type="ARBA" id="ARBA00004202"/>
    </source>
</evidence>
<protein>
    <recommendedName>
        <fullName evidence="13">ABC-type D-xylose/L-arabinose transporter</fullName>
        <ecNumber evidence="13">7.5.2.13</ecNumber>
    </recommendedName>
</protein>
<dbReference type="InterPro" id="IPR047641">
    <property type="entry name" value="ABC_transpr_MalK/UgpC-like"/>
</dbReference>
<evidence type="ECO:0000313" key="17">
    <source>
        <dbReference type="Proteomes" id="UP000183894"/>
    </source>
</evidence>